<evidence type="ECO:0000259" key="4">
    <source>
        <dbReference type="PROSITE" id="PS51123"/>
    </source>
</evidence>
<reference evidence="6" key="1">
    <citation type="submission" date="2016-10" db="EMBL/GenBank/DDBJ databases">
        <authorList>
            <person name="Varghese N."/>
            <person name="Submissions S."/>
        </authorList>
    </citation>
    <scope>NUCLEOTIDE SEQUENCE [LARGE SCALE GENOMIC DNA]</scope>
    <source>
        <strain evidence="6">JCM 10271</strain>
    </source>
</reference>
<dbReference type="PROSITE" id="PS51123">
    <property type="entry name" value="OMPA_2"/>
    <property type="match status" value="1"/>
</dbReference>
<organism evidence="5 6">
    <name type="scientific">Roseivivax halotolerans</name>
    <dbReference type="NCBI Taxonomy" id="93684"/>
    <lineage>
        <taxon>Bacteria</taxon>
        <taxon>Pseudomonadati</taxon>
        <taxon>Pseudomonadota</taxon>
        <taxon>Alphaproteobacteria</taxon>
        <taxon>Rhodobacterales</taxon>
        <taxon>Roseobacteraceae</taxon>
        <taxon>Roseivivax</taxon>
    </lineage>
</organism>
<dbReference type="InterPro" id="IPR024370">
    <property type="entry name" value="PBP_domain"/>
</dbReference>
<protein>
    <submittedName>
        <fullName evidence="5">Phosphate transport system substrate-binding protein</fullName>
    </submittedName>
</protein>
<feature type="chain" id="PRO_5017372676" evidence="3">
    <location>
        <begin position="38"/>
        <end position="535"/>
    </location>
</feature>
<dbReference type="Pfam" id="PF12849">
    <property type="entry name" value="PBP_like_2"/>
    <property type="match status" value="1"/>
</dbReference>
<keyword evidence="6" id="KW-1185">Reference proteome</keyword>
<dbReference type="SUPFAM" id="SSF53850">
    <property type="entry name" value="Periplasmic binding protein-like II"/>
    <property type="match status" value="1"/>
</dbReference>
<dbReference type="Gene3D" id="3.30.1330.60">
    <property type="entry name" value="OmpA-like domain"/>
    <property type="match status" value="1"/>
</dbReference>
<dbReference type="SUPFAM" id="SSF103088">
    <property type="entry name" value="OmpA-like"/>
    <property type="match status" value="1"/>
</dbReference>
<feature type="domain" description="OmpA-like" evidence="4">
    <location>
        <begin position="415"/>
        <end position="535"/>
    </location>
</feature>
<name>A0A1I5URP2_9RHOB</name>
<dbReference type="Gene3D" id="3.40.190.10">
    <property type="entry name" value="Periplasmic binding protein-like II"/>
    <property type="match status" value="2"/>
</dbReference>
<dbReference type="InterPro" id="IPR050811">
    <property type="entry name" value="Phosphate_ABC_transporter"/>
</dbReference>
<evidence type="ECO:0000313" key="6">
    <source>
        <dbReference type="Proteomes" id="UP000243106"/>
    </source>
</evidence>
<dbReference type="Proteomes" id="UP000243106">
    <property type="component" value="Unassembled WGS sequence"/>
</dbReference>
<accession>A0A1I5URP2</accession>
<dbReference type="InterPro" id="IPR006665">
    <property type="entry name" value="OmpA-like"/>
</dbReference>
<keyword evidence="2" id="KW-0472">Membrane</keyword>
<dbReference type="Pfam" id="PF00691">
    <property type="entry name" value="OmpA"/>
    <property type="match status" value="1"/>
</dbReference>
<evidence type="ECO:0000256" key="2">
    <source>
        <dbReference type="PROSITE-ProRule" id="PRU00473"/>
    </source>
</evidence>
<dbReference type="PANTHER" id="PTHR30570">
    <property type="entry name" value="PERIPLASMIC PHOSPHATE BINDING COMPONENT OF PHOSPHATE ABC TRANSPORTER"/>
    <property type="match status" value="1"/>
</dbReference>
<proteinExistence type="predicted"/>
<evidence type="ECO:0000256" key="1">
    <source>
        <dbReference type="ARBA" id="ARBA00022729"/>
    </source>
</evidence>
<dbReference type="STRING" id="93684.SAMN05421853_101137"/>
<dbReference type="EMBL" id="FOXV01000001">
    <property type="protein sequence ID" value="SFP97941.1"/>
    <property type="molecule type" value="Genomic_DNA"/>
</dbReference>
<gene>
    <name evidence="5" type="ORF">SAMN05421853_101137</name>
</gene>
<dbReference type="PANTHER" id="PTHR30570:SF1">
    <property type="entry name" value="PHOSPHATE-BINDING PROTEIN PSTS"/>
    <property type="match status" value="1"/>
</dbReference>
<sequence length="535" mass="56883">MFHAPEGSVILPTRVLACRILAAASLWLTALSLPAVAQSDDVTLRSYDGGVSLSGTLLGFDGEFYRIDSEYGELTVDASGVSCAGVACPSLTDFVAELRISGSATIGRVLLPALIEGFALREGYVSSREETGPDATLYTLTSTETERAVARFYISSTTSDSGFADLLADEADLVMSLREIRAEEAEAARDAGLGDLTEAKWSRVLALDAMVPVVSSQNPVETISLRTLTDILAGRTRNWQALGGPDAPVVLHLPTESSGLAQSIGDRLARALPEAAEGQVLRHDSQEALAASVAVDPFGLGIASFSEIGLSKPLSVDGPCGFSLSAERGTIKTEDWPLTAPMFLYLPARRLPKLGRDFLAYTASEPAQNVIRRVGFTDQAVEDVPIAHQGSRLANAIAVADGEEGLAELKRLRTELAPLNRLTLSFRFEPGSTQLDAQSRANVARLAADIEAGLYDSRTILFAGFSDGAGPASANLVIARNRAEAVRDAVISAAEAADPERLDIRTDGFGEAMPMACDDTVWGRKANRRVEVWLD</sequence>
<feature type="signal peptide" evidence="3">
    <location>
        <begin position="1"/>
        <end position="37"/>
    </location>
</feature>
<evidence type="ECO:0000313" key="5">
    <source>
        <dbReference type="EMBL" id="SFP97941.1"/>
    </source>
</evidence>
<dbReference type="CDD" id="cd07185">
    <property type="entry name" value="OmpA_C-like"/>
    <property type="match status" value="1"/>
</dbReference>
<keyword evidence="1 3" id="KW-0732">Signal</keyword>
<dbReference type="RefSeq" id="WP_425438926.1">
    <property type="nucleotide sequence ID" value="NZ_FOXV01000001.1"/>
</dbReference>
<dbReference type="GO" id="GO:0016020">
    <property type="term" value="C:membrane"/>
    <property type="evidence" value="ECO:0007669"/>
    <property type="project" value="UniProtKB-UniRule"/>
</dbReference>
<dbReference type="InterPro" id="IPR036737">
    <property type="entry name" value="OmpA-like_sf"/>
</dbReference>
<evidence type="ECO:0000256" key="3">
    <source>
        <dbReference type="SAM" id="SignalP"/>
    </source>
</evidence>
<dbReference type="AlphaFoldDB" id="A0A1I5URP2"/>